<evidence type="ECO:0000313" key="3">
    <source>
        <dbReference type="Proteomes" id="UP000193922"/>
    </source>
</evidence>
<evidence type="ECO:0000313" key="2">
    <source>
        <dbReference type="EMBL" id="ORX67058.1"/>
    </source>
</evidence>
<accession>A0A1Y1W0N7</accession>
<organism evidence="2 3">
    <name type="scientific">Linderina pennispora</name>
    <dbReference type="NCBI Taxonomy" id="61395"/>
    <lineage>
        <taxon>Eukaryota</taxon>
        <taxon>Fungi</taxon>
        <taxon>Fungi incertae sedis</taxon>
        <taxon>Zoopagomycota</taxon>
        <taxon>Kickxellomycotina</taxon>
        <taxon>Kickxellomycetes</taxon>
        <taxon>Kickxellales</taxon>
        <taxon>Kickxellaceae</taxon>
        <taxon>Linderina</taxon>
    </lineage>
</organism>
<proteinExistence type="predicted"/>
<dbReference type="AlphaFoldDB" id="A0A1Y1W0N7"/>
<name>A0A1Y1W0N7_9FUNG</name>
<gene>
    <name evidence="2" type="ORF">DL89DRAFT_259595</name>
</gene>
<reference evidence="2 3" key="1">
    <citation type="submission" date="2016-07" db="EMBL/GenBank/DDBJ databases">
        <title>Pervasive Adenine N6-methylation of Active Genes in Fungi.</title>
        <authorList>
            <consortium name="DOE Joint Genome Institute"/>
            <person name="Mondo S.J."/>
            <person name="Dannebaum R.O."/>
            <person name="Kuo R.C."/>
            <person name="Labutti K."/>
            <person name="Haridas S."/>
            <person name="Kuo A."/>
            <person name="Salamov A."/>
            <person name="Ahrendt S.R."/>
            <person name="Lipzen A."/>
            <person name="Sullivan W."/>
            <person name="Andreopoulos W.B."/>
            <person name="Clum A."/>
            <person name="Lindquist E."/>
            <person name="Daum C."/>
            <person name="Ramamoorthy G.K."/>
            <person name="Gryganskyi A."/>
            <person name="Culley D."/>
            <person name="Magnuson J.K."/>
            <person name="James T.Y."/>
            <person name="O'Malley M.A."/>
            <person name="Stajich J.E."/>
            <person name="Spatafora J.W."/>
            <person name="Visel A."/>
            <person name="Grigoriev I.V."/>
        </authorList>
    </citation>
    <scope>NUCLEOTIDE SEQUENCE [LARGE SCALE GENOMIC DNA]</scope>
    <source>
        <strain evidence="2 3">ATCC 12442</strain>
    </source>
</reference>
<sequence>MCETNLQATAKGAGEKGWDTKGNSPEVPRESTATERAKVHGLAKVWYCSMGDRSGTTARCINLPEQKIRVGHKVSDPLSEAARLQHKRRECNARQVHVLAQLPNHAENDAARLLIELLLNCAHLVRLAHFSLNTLDSTLVHEQNEKN</sequence>
<comment type="caution">
    <text evidence="2">The sequence shown here is derived from an EMBL/GenBank/DDBJ whole genome shotgun (WGS) entry which is preliminary data.</text>
</comment>
<keyword evidence="3" id="KW-1185">Reference proteome</keyword>
<feature type="region of interest" description="Disordered" evidence="1">
    <location>
        <begin position="1"/>
        <end position="32"/>
    </location>
</feature>
<dbReference type="GeneID" id="63802352"/>
<dbReference type="EMBL" id="MCFD01000013">
    <property type="protein sequence ID" value="ORX67058.1"/>
    <property type="molecule type" value="Genomic_DNA"/>
</dbReference>
<dbReference type="Proteomes" id="UP000193922">
    <property type="component" value="Unassembled WGS sequence"/>
</dbReference>
<dbReference type="RefSeq" id="XP_040740980.1">
    <property type="nucleotide sequence ID" value="XM_040885704.1"/>
</dbReference>
<protein>
    <submittedName>
        <fullName evidence="2">Uncharacterized protein</fullName>
    </submittedName>
</protein>
<evidence type="ECO:0000256" key="1">
    <source>
        <dbReference type="SAM" id="MobiDB-lite"/>
    </source>
</evidence>